<dbReference type="RefSeq" id="YP_009592319.1">
    <property type="nucleotide sequence ID" value="NC_041859.1"/>
</dbReference>
<dbReference type="Pfam" id="PF20459">
    <property type="entry name" value="DUF6712"/>
    <property type="match status" value="2"/>
</dbReference>
<dbReference type="Proteomes" id="UP000225447">
    <property type="component" value="Segment"/>
</dbReference>
<dbReference type="KEGG" id="vg:40067792"/>
<evidence type="ECO:0000313" key="2">
    <source>
        <dbReference type="Proteomes" id="UP000225447"/>
    </source>
</evidence>
<keyword evidence="2" id="KW-1185">Reference proteome</keyword>
<dbReference type="InterPro" id="IPR046558">
    <property type="entry name" value="DUF6712"/>
</dbReference>
<reference evidence="1 2" key="1">
    <citation type="submission" date="2016-01" db="EMBL/GenBank/DDBJ databases">
        <title>Molecular aspects and genomic diversity of bacteriophages-specific to fish pathogen Flavobacterium psychrophilum.</title>
        <authorList>
            <person name="Castillo D."/>
            <person name="Middelboe M."/>
        </authorList>
    </citation>
    <scope>NUCLEOTIDE SEQUENCE [LARGE SCALE GENOMIC DNA]</scope>
</reference>
<sequence>MELLFDKNGAGGSTEIKQILGFTDANLKFITLKPKLIPATDTIIELIGKPLYDSLIGIYNAPSQSASDKEFLNRVQYIILLDGYRNLAMDTDLGHTNNGRVNRIEDKQKIAFEWQIVNSNRKMERDYYRALDSLIKYMDKNVSGWKATDAFKQTHDLFIRTAAEIDDYFNIDGSRLLFMKIAPGIRKAEREEIIPRITKVRFDELKTKLKTNTGDEDSILLIKIREAIVYKALSWAIPRLSTQLFPEGFLEAADSSRMTISARKSVEKTQAEAMSQRFDRDARDAYIQIENYIKSLTKVSFQEVQPIKPSFNPTDNFVDC</sequence>
<dbReference type="EMBL" id="KU599888">
    <property type="protein sequence ID" value="ANB40983.1"/>
    <property type="molecule type" value="Genomic_DNA"/>
</dbReference>
<proteinExistence type="predicted"/>
<name>A0A1B0WMK7_9CAUD</name>
<organism evidence="1 2">
    <name type="scientific">Flavobacterium phage 23T</name>
    <dbReference type="NCBI Taxonomy" id="1814279"/>
    <lineage>
        <taxon>Viruses</taxon>
        <taxon>Duplodnaviria</taxon>
        <taxon>Heunggongvirae</taxon>
        <taxon>Uroviricota</taxon>
        <taxon>Caudoviricetes</taxon>
        <taxon>Duneviridae</taxon>
        <taxon>Unahavirus</taxon>
        <taxon>Unahavirus uv23T</taxon>
    </lineage>
</organism>
<dbReference type="GeneID" id="40067792"/>
<protein>
    <submittedName>
        <fullName evidence="1">Uncharacterized protein</fullName>
    </submittedName>
</protein>
<evidence type="ECO:0000313" key="1">
    <source>
        <dbReference type="EMBL" id="ANB40983.1"/>
    </source>
</evidence>
<accession>A0A1B0WMK7</accession>